<dbReference type="Proteomes" id="UP000250369">
    <property type="component" value="Unassembled WGS sequence"/>
</dbReference>
<feature type="transmembrane region" description="Helical" evidence="1">
    <location>
        <begin position="62"/>
        <end position="84"/>
    </location>
</feature>
<keyword evidence="1" id="KW-0812">Transmembrane</keyword>
<reference evidence="2 3" key="1">
    <citation type="journal article" date="2009" name="Int. J. Syst. Evol. Microbiol.">
        <title>Paenibacillus contaminans sp. nov., isolated from a contaminated laboratory plate.</title>
        <authorList>
            <person name="Chou J.H."/>
            <person name="Lee J.H."/>
            <person name="Lin M.C."/>
            <person name="Chang P.S."/>
            <person name="Arun A.B."/>
            <person name="Young C.C."/>
            <person name="Chen W.M."/>
        </authorList>
    </citation>
    <scope>NUCLEOTIDE SEQUENCE [LARGE SCALE GENOMIC DNA]</scope>
    <source>
        <strain evidence="2 3">CKOBP-6</strain>
    </source>
</reference>
<gene>
    <name evidence="2" type="ORF">DQG23_09990</name>
</gene>
<evidence type="ECO:0000256" key="1">
    <source>
        <dbReference type="SAM" id="Phobius"/>
    </source>
</evidence>
<sequence length="119" mass="13289">MEQCQRDLNGTVRRNSYTTGLYLFGAHRFGDDHFACFSLSIAGIVDVTSVAVVPVIAFVPVIAVIAIIPIVPVVAVVAWCYLYAYRPLFRIRCSLQVGVERFDEKQLDVGDSGSFRFQR</sequence>
<dbReference type="EMBL" id="QMFB01000004">
    <property type="protein sequence ID" value="RAV21581.1"/>
    <property type="molecule type" value="Genomic_DNA"/>
</dbReference>
<feature type="transmembrane region" description="Helical" evidence="1">
    <location>
        <begin position="34"/>
        <end position="56"/>
    </location>
</feature>
<keyword evidence="1" id="KW-0472">Membrane</keyword>
<accession>A0A329MNQ4</accession>
<dbReference type="AlphaFoldDB" id="A0A329MNQ4"/>
<name>A0A329MNQ4_9BACL</name>
<keyword evidence="3" id="KW-1185">Reference proteome</keyword>
<keyword evidence="1" id="KW-1133">Transmembrane helix</keyword>
<evidence type="ECO:0000313" key="2">
    <source>
        <dbReference type="EMBL" id="RAV21581.1"/>
    </source>
</evidence>
<proteinExistence type="predicted"/>
<comment type="caution">
    <text evidence="2">The sequence shown here is derived from an EMBL/GenBank/DDBJ whole genome shotgun (WGS) entry which is preliminary data.</text>
</comment>
<evidence type="ECO:0000313" key="3">
    <source>
        <dbReference type="Proteomes" id="UP000250369"/>
    </source>
</evidence>
<organism evidence="2 3">
    <name type="scientific">Paenibacillus contaminans</name>
    <dbReference type="NCBI Taxonomy" id="450362"/>
    <lineage>
        <taxon>Bacteria</taxon>
        <taxon>Bacillati</taxon>
        <taxon>Bacillota</taxon>
        <taxon>Bacilli</taxon>
        <taxon>Bacillales</taxon>
        <taxon>Paenibacillaceae</taxon>
        <taxon>Paenibacillus</taxon>
    </lineage>
</organism>
<protein>
    <submittedName>
        <fullName evidence="2">Uncharacterized protein</fullName>
    </submittedName>
</protein>